<evidence type="ECO:0000256" key="5">
    <source>
        <dbReference type="ARBA" id="ARBA00022692"/>
    </source>
</evidence>
<keyword evidence="6 9" id="KW-1133">Transmembrane helix</keyword>
<dbReference type="PIRSF" id="PIRSF006060">
    <property type="entry name" value="AA_transporter"/>
    <property type="match status" value="1"/>
</dbReference>
<feature type="transmembrane region" description="Helical" evidence="9">
    <location>
        <begin position="92"/>
        <end position="112"/>
    </location>
</feature>
<keyword evidence="5 9" id="KW-0812">Transmembrane</keyword>
<dbReference type="AlphaFoldDB" id="A0A7W3FNZ7"/>
<dbReference type="Pfam" id="PF13520">
    <property type="entry name" value="AA_permease_2"/>
    <property type="match status" value="1"/>
</dbReference>
<name>A0A7W3FNZ7_9GAMM</name>
<feature type="transmembrane region" description="Helical" evidence="9">
    <location>
        <begin position="159"/>
        <end position="181"/>
    </location>
</feature>
<keyword evidence="4" id="KW-1003">Cell membrane</keyword>
<dbReference type="InterPro" id="IPR050367">
    <property type="entry name" value="APC_superfamily"/>
</dbReference>
<feature type="transmembrane region" description="Helical" evidence="9">
    <location>
        <begin position="233"/>
        <end position="253"/>
    </location>
</feature>
<feature type="transmembrane region" description="Helical" evidence="9">
    <location>
        <begin position="331"/>
        <end position="355"/>
    </location>
</feature>
<evidence type="ECO:0000256" key="2">
    <source>
        <dbReference type="ARBA" id="ARBA00008220"/>
    </source>
</evidence>
<evidence type="ECO:0000256" key="9">
    <source>
        <dbReference type="SAM" id="Phobius"/>
    </source>
</evidence>
<evidence type="ECO:0000256" key="7">
    <source>
        <dbReference type="ARBA" id="ARBA00023136"/>
    </source>
</evidence>
<dbReference type="Gene3D" id="1.20.1740.10">
    <property type="entry name" value="Amino acid/polyamine transporter I"/>
    <property type="match status" value="1"/>
</dbReference>
<feature type="transmembrane region" description="Helical" evidence="9">
    <location>
        <begin position="132"/>
        <end position="152"/>
    </location>
</feature>
<feature type="transmembrane region" description="Helical" evidence="9">
    <location>
        <begin position="51"/>
        <end position="71"/>
    </location>
</feature>
<keyword evidence="7 9" id="KW-0472">Membrane</keyword>
<evidence type="ECO:0000256" key="8">
    <source>
        <dbReference type="ARBA" id="ARBA00045636"/>
    </source>
</evidence>
<proteinExistence type="inferred from homology"/>
<evidence type="ECO:0000313" key="11">
    <source>
        <dbReference type="Proteomes" id="UP000547058"/>
    </source>
</evidence>
<comment type="similarity">
    <text evidence="2">Belongs to the amino acid-polyamine-organocation (APC) superfamily. Basic amino acid/polyamine antiporter (APA) (TC 2.A.3.2) family.</text>
</comment>
<sequence>MSDASGNETTPSLQRAVSRWQIVGLSINDVIGSGIYLLPAATVLLLGPFSLWGVVAAGIVVALLVLCYAQAASYFDEPGGSYLYAREAFGRFAGFEIGWMIWLTRISSAAALSNALADAVARFWPLAGSGAGRIAVIVLSLAFLTGVNIIGVRSAARTGVVLVIGKLVPLLLFVAIGAFYIDPQLAFSGQRPDPHDLQRMGEAALLLLYAYAGFENIPAAAGEYRNPRRDIPFALITMIVTVTLIYAAVQIVAQGTLAGLAGSATPLADAAAGFGGEALALILTVGATISILGTNSNTMMMGPRFLFALAADGYGPKVLAQVHPRFRTPAAAILCQGIISLALALSGSFVQLALLSMTTRLFAYIGTAAAVLVLARRYADRPGALRLPGGPLIPVLALVLCLALFASASWANILAALAAFVVGAVIYRFPRREG</sequence>
<protein>
    <recommendedName>
        <fullName evidence="3">Arginine/agmatine antiporter</fullName>
    </recommendedName>
</protein>
<feature type="transmembrane region" description="Helical" evidence="9">
    <location>
        <begin position="273"/>
        <end position="294"/>
    </location>
</feature>
<comment type="subcellular location">
    <subcellularLocation>
        <location evidence="1">Cell membrane</location>
        <topology evidence="1">Multi-pass membrane protein</topology>
    </subcellularLocation>
</comment>
<comment type="caution">
    <text evidence="10">The sequence shown here is derived from an EMBL/GenBank/DDBJ whole genome shotgun (WGS) entry which is preliminary data.</text>
</comment>
<accession>A0A7W3FNZ7</accession>
<dbReference type="PANTHER" id="PTHR42770">
    <property type="entry name" value="AMINO ACID TRANSPORTER-RELATED"/>
    <property type="match status" value="1"/>
</dbReference>
<dbReference type="EMBL" id="JACGXS010000009">
    <property type="protein sequence ID" value="MBA8683081.1"/>
    <property type="molecule type" value="Genomic_DNA"/>
</dbReference>
<evidence type="ECO:0000256" key="1">
    <source>
        <dbReference type="ARBA" id="ARBA00004651"/>
    </source>
</evidence>
<feature type="transmembrane region" description="Helical" evidence="9">
    <location>
        <begin position="391"/>
        <end position="407"/>
    </location>
</feature>
<feature type="transmembrane region" description="Helical" evidence="9">
    <location>
        <begin position="361"/>
        <end position="379"/>
    </location>
</feature>
<dbReference type="InterPro" id="IPR002293">
    <property type="entry name" value="AA/rel_permease1"/>
</dbReference>
<dbReference type="GO" id="GO:0022857">
    <property type="term" value="F:transmembrane transporter activity"/>
    <property type="evidence" value="ECO:0007669"/>
    <property type="project" value="InterPro"/>
</dbReference>
<gene>
    <name evidence="10" type="ORF">H4O11_14875</name>
</gene>
<dbReference type="Proteomes" id="UP000547058">
    <property type="component" value="Unassembled WGS sequence"/>
</dbReference>
<evidence type="ECO:0000256" key="3">
    <source>
        <dbReference type="ARBA" id="ARBA00021069"/>
    </source>
</evidence>
<feature type="transmembrane region" description="Helical" evidence="9">
    <location>
        <begin position="201"/>
        <end position="221"/>
    </location>
</feature>
<keyword evidence="11" id="KW-1185">Reference proteome</keyword>
<dbReference type="RefSeq" id="WP_182340221.1">
    <property type="nucleotide sequence ID" value="NZ_JACGXS010000009.1"/>
</dbReference>
<feature type="transmembrane region" description="Helical" evidence="9">
    <location>
        <begin position="413"/>
        <end position="430"/>
    </location>
</feature>
<organism evidence="10 11">
    <name type="scientific">Stenotrophomonas tumulicola</name>
    <dbReference type="NCBI Taxonomy" id="1685415"/>
    <lineage>
        <taxon>Bacteria</taxon>
        <taxon>Pseudomonadati</taxon>
        <taxon>Pseudomonadota</taxon>
        <taxon>Gammaproteobacteria</taxon>
        <taxon>Lysobacterales</taxon>
        <taxon>Lysobacteraceae</taxon>
        <taxon>Stenotrophomonas</taxon>
    </lineage>
</organism>
<comment type="function">
    <text evidence="8">Major component of the acid-resistance (AR) system allowing enteric pathogens to survive the acidic environment in the stomach. Exchanges extracellular arginine for its intracellular decarboxylation product agmatine (Agm) thereby expelling intracellular protons. Probably undergoes several conformational states in order to translocate the substrate across the membrane; keeps the substrate accessible to only 1 side of the membrane at a time by opening and closing 3 membrane-internal gates.</text>
</comment>
<feature type="transmembrane region" description="Helical" evidence="9">
    <location>
        <begin position="22"/>
        <end position="45"/>
    </location>
</feature>
<dbReference type="GO" id="GO:0005886">
    <property type="term" value="C:plasma membrane"/>
    <property type="evidence" value="ECO:0007669"/>
    <property type="project" value="UniProtKB-SubCell"/>
</dbReference>
<evidence type="ECO:0000313" key="10">
    <source>
        <dbReference type="EMBL" id="MBA8683081.1"/>
    </source>
</evidence>
<evidence type="ECO:0000256" key="4">
    <source>
        <dbReference type="ARBA" id="ARBA00022475"/>
    </source>
</evidence>
<dbReference type="PANTHER" id="PTHR42770:SF18">
    <property type="entry name" value="ARGININE_AGMATINE ANTIPORTER"/>
    <property type="match status" value="1"/>
</dbReference>
<reference evidence="10 11" key="1">
    <citation type="submission" date="2020-08" db="EMBL/GenBank/DDBJ databases">
        <title>Stenotrophomonas tumulicola JCM 30961.</title>
        <authorList>
            <person name="Deng Y."/>
        </authorList>
    </citation>
    <scope>NUCLEOTIDE SEQUENCE [LARGE SCALE GENOMIC DNA]</scope>
    <source>
        <strain evidence="10 11">JCM 30961</strain>
    </source>
</reference>
<evidence type="ECO:0000256" key="6">
    <source>
        <dbReference type="ARBA" id="ARBA00022989"/>
    </source>
</evidence>